<reference evidence="1" key="1">
    <citation type="submission" date="2015-10" db="EMBL/GenBank/DDBJ databases">
        <authorList>
            <person name="Gilbert D.G."/>
        </authorList>
    </citation>
    <scope>NUCLEOTIDE SEQUENCE</scope>
</reference>
<dbReference type="SUPFAM" id="SSF53474">
    <property type="entry name" value="alpha/beta-Hydrolases"/>
    <property type="match status" value="1"/>
</dbReference>
<evidence type="ECO:0000313" key="1">
    <source>
        <dbReference type="EMBL" id="CUS44691.1"/>
    </source>
</evidence>
<dbReference type="InterPro" id="IPR000801">
    <property type="entry name" value="Esterase-like"/>
</dbReference>
<name>A0A160TJT4_9ZZZZ</name>
<dbReference type="EMBL" id="CZQE01000167">
    <property type="protein sequence ID" value="CUS44691.1"/>
    <property type="molecule type" value="Genomic_DNA"/>
</dbReference>
<dbReference type="PANTHER" id="PTHR48098">
    <property type="entry name" value="ENTEROCHELIN ESTERASE-RELATED"/>
    <property type="match status" value="1"/>
</dbReference>
<dbReference type="PANTHER" id="PTHR48098:SF1">
    <property type="entry name" value="DIACYLGLYCEROL ACYLTRANSFERASE_MYCOLYLTRANSFERASE AG85A"/>
    <property type="match status" value="1"/>
</dbReference>
<dbReference type="AlphaFoldDB" id="A0A160TJT4"/>
<dbReference type="GO" id="GO:0016747">
    <property type="term" value="F:acyltransferase activity, transferring groups other than amino-acyl groups"/>
    <property type="evidence" value="ECO:0007669"/>
    <property type="project" value="TreeGrafter"/>
</dbReference>
<sequence length="357" mass="39434">MRRALSLCLALALFVFPQVAQARSRLVTAQLNSASLSGNRIGISPLRNLTVYLPPHYADGDRHFPVLYFLNSFFEDQAEPFASHDAQGLLDRAIGAGVIGDIIMVTADFTTPAGSSWYVNSPVTGKWDDFMVRELVPYIDSTYRTLAARESRGVVGDGVGGYGAIRFGMLHPDLFGSVYAMQPVGAGSGVQPSWSRPDFDLLARARSIGDLGNDGFSRIFTSIYQAFSPDPDRPPLYIHLPARRVDGHVVVDSAVMAQFHQRFGLIDLLPTHAGNLKVLRGFKLDWGRADPIFDHIHANQAFAHRLDEFGVPHEAEEHAGGFRDRHWGEQGRVRTDVLPFFAQHLLFAPVGEQDHAE</sequence>
<dbReference type="InterPro" id="IPR050583">
    <property type="entry name" value="Mycobacterial_A85_antigen"/>
</dbReference>
<organism evidence="1">
    <name type="scientific">hydrothermal vent metagenome</name>
    <dbReference type="NCBI Taxonomy" id="652676"/>
    <lineage>
        <taxon>unclassified sequences</taxon>
        <taxon>metagenomes</taxon>
        <taxon>ecological metagenomes</taxon>
    </lineage>
</organism>
<gene>
    <name evidence="1" type="ORF">MGWOODY_Smn3667</name>
</gene>
<dbReference type="Pfam" id="PF00756">
    <property type="entry name" value="Esterase"/>
    <property type="match status" value="1"/>
</dbReference>
<accession>A0A160TJT4</accession>
<dbReference type="InterPro" id="IPR029058">
    <property type="entry name" value="AB_hydrolase_fold"/>
</dbReference>
<proteinExistence type="predicted"/>
<protein>
    <submittedName>
        <fullName evidence="1">Putative esterase</fullName>
    </submittedName>
</protein>
<dbReference type="Gene3D" id="3.40.50.1820">
    <property type="entry name" value="alpha/beta hydrolase"/>
    <property type="match status" value="1"/>
</dbReference>